<keyword evidence="3" id="KW-1185">Reference proteome</keyword>
<name>A0A8X7Y786_POPTO</name>
<dbReference type="PANTHER" id="PTHR31451:SF54">
    <property type="entry name" value="MANNAN ENDO-1,4-BETA-MANNOSIDASE 6"/>
    <property type="match status" value="1"/>
</dbReference>
<proteinExistence type="predicted"/>
<dbReference type="Proteomes" id="UP000886885">
    <property type="component" value="Chromosome 16A"/>
</dbReference>
<gene>
    <name evidence="2" type="ORF">POTOM_052091</name>
</gene>
<evidence type="ECO:0000313" key="2">
    <source>
        <dbReference type="EMBL" id="KAG6745426.1"/>
    </source>
</evidence>
<dbReference type="OrthoDB" id="1431854at2759"/>
<keyword evidence="1" id="KW-0732">Signal</keyword>
<accession>A0A8X7Y786</accession>
<comment type="caution">
    <text evidence="2">The sequence shown here is derived from an EMBL/GenBank/DDBJ whole genome shotgun (WGS) entry which is preliminary data.</text>
</comment>
<dbReference type="InterPro" id="IPR045053">
    <property type="entry name" value="MAN-like"/>
</dbReference>
<reference evidence="2" key="1">
    <citation type="journal article" date="2020" name="bioRxiv">
        <title>Hybrid origin of Populus tomentosa Carr. identified through genome sequencing and phylogenomic analysis.</title>
        <authorList>
            <person name="An X."/>
            <person name="Gao K."/>
            <person name="Chen Z."/>
            <person name="Li J."/>
            <person name="Yang X."/>
            <person name="Yang X."/>
            <person name="Zhou J."/>
            <person name="Guo T."/>
            <person name="Zhao T."/>
            <person name="Huang S."/>
            <person name="Miao D."/>
            <person name="Khan W.U."/>
            <person name="Rao P."/>
            <person name="Ye M."/>
            <person name="Lei B."/>
            <person name="Liao W."/>
            <person name="Wang J."/>
            <person name="Ji L."/>
            <person name="Li Y."/>
            <person name="Guo B."/>
            <person name="Mustafa N.S."/>
            <person name="Li S."/>
            <person name="Yun Q."/>
            <person name="Keller S.R."/>
            <person name="Mao J."/>
            <person name="Zhang R."/>
            <person name="Strauss S.H."/>
        </authorList>
    </citation>
    <scope>NUCLEOTIDE SEQUENCE</scope>
    <source>
        <strain evidence="2">GM15</strain>
        <tissue evidence="2">Leaf</tissue>
    </source>
</reference>
<evidence type="ECO:0000313" key="3">
    <source>
        <dbReference type="Proteomes" id="UP000886885"/>
    </source>
</evidence>
<dbReference type="GO" id="GO:0016985">
    <property type="term" value="F:mannan endo-1,4-beta-mannosidase activity"/>
    <property type="evidence" value="ECO:0007669"/>
    <property type="project" value="TreeGrafter"/>
</dbReference>
<feature type="signal peptide" evidence="1">
    <location>
        <begin position="1"/>
        <end position="30"/>
    </location>
</feature>
<feature type="chain" id="PRO_5036484275" evidence="1">
    <location>
        <begin position="31"/>
        <end position="182"/>
    </location>
</feature>
<protein>
    <submittedName>
        <fullName evidence="2">Uncharacterized protein</fullName>
    </submittedName>
</protein>
<organism evidence="2 3">
    <name type="scientific">Populus tomentosa</name>
    <name type="common">Chinese white poplar</name>
    <dbReference type="NCBI Taxonomy" id="118781"/>
    <lineage>
        <taxon>Eukaryota</taxon>
        <taxon>Viridiplantae</taxon>
        <taxon>Streptophyta</taxon>
        <taxon>Embryophyta</taxon>
        <taxon>Tracheophyta</taxon>
        <taxon>Spermatophyta</taxon>
        <taxon>Magnoliopsida</taxon>
        <taxon>eudicotyledons</taxon>
        <taxon>Gunneridae</taxon>
        <taxon>Pentapetalae</taxon>
        <taxon>rosids</taxon>
        <taxon>fabids</taxon>
        <taxon>Malpighiales</taxon>
        <taxon>Salicaceae</taxon>
        <taxon>Saliceae</taxon>
        <taxon>Populus</taxon>
    </lineage>
</organism>
<sequence>MDTHKRVFGFKIIFLVSVFILLNESSKCSSFGVMDDEQFKTMVEEVDNHLPSSSSSQGVYELNDVEEDEWLMVAKKGNQFVINDQPFYVNGFNTYWLMVFAADQSTRGKVTESWITDMAVYVKSMDAKHLVEIGLEGFYGPSAPDRAQFNPNSYATQVGTDFIRNHQVLGVDFASVHIYADS</sequence>
<dbReference type="EMBL" id="JAAWWB010000031">
    <property type="protein sequence ID" value="KAG6745426.1"/>
    <property type="molecule type" value="Genomic_DNA"/>
</dbReference>
<dbReference type="AlphaFoldDB" id="A0A8X7Y786"/>
<evidence type="ECO:0000256" key="1">
    <source>
        <dbReference type="SAM" id="SignalP"/>
    </source>
</evidence>
<dbReference type="PANTHER" id="PTHR31451">
    <property type="match status" value="1"/>
</dbReference>